<reference evidence="2 3" key="1">
    <citation type="submission" date="2018-05" db="EMBL/GenBank/DDBJ databases">
        <title>Genetic diversity of glacier-inhabiting Cryobacterium bacteria in China and description of Cryobacterium mengkeensis sp. nov. and Arthrobacter glacialis sp. nov.</title>
        <authorList>
            <person name="Liu Q."/>
            <person name="Xin Y.-H."/>
        </authorList>
    </citation>
    <scope>NUCLEOTIDE SEQUENCE [LARGE SCALE GENOMIC DNA]</scope>
    <source>
        <strain evidence="2 3">B7</strain>
    </source>
</reference>
<evidence type="ECO:0000313" key="2">
    <source>
        <dbReference type="EMBL" id="PYI38922.1"/>
    </source>
</evidence>
<keyword evidence="1" id="KW-1133">Transmembrane helix</keyword>
<evidence type="ECO:0000256" key="1">
    <source>
        <dbReference type="SAM" id="Phobius"/>
    </source>
</evidence>
<protein>
    <submittedName>
        <fullName evidence="2">Uncharacterized protein</fullName>
    </submittedName>
</protein>
<gene>
    <name evidence="2" type="ORF">CVS30_06290</name>
</gene>
<keyword evidence="1" id="KW-0472">Membrane</keyword>
<dbReference type="EMBL" id="QJVC01000004">
    <property type="protein sequence ID" value="PYI38922.1"/>
    <property type="molecule type" value="Genomic_DNA"/>
</dbReference>
<evidence type="ECO:0000313" key="3">
    <source>
        <dbReference type="Proteomes" id="UP000247980"/>
    </source>
</evidence>
<feature type="transmembrane region" description="Helical" evidence="1">
    <location>
        <begin position="6"/>
        <end position="30"/>
    </location>
</feature>
<accession>A0A2V5IU79</accession>
<keyword evidence="1" id="KW-0812">Transmembrane</keyword>
<feature type="transmembrane region" description="Helical" evidence="1">
    <location>
        <begin position="42"/>
        <end position="68"/>
    </location>
</feature>
<dbReference type="Proteomes" id="UP000247980">
    <property type="component" value="Unassembled WGS sequence"/>
</dbReference>
<sequence>MVLLMLDLLALALALVLPWSCWICWLPLWCRLCPPAGSVDSALALALLALAVGAGGPAPALALALLALALLTLVLLPLLVLALLSLWCWCWCWCQRFCSVMVLLALVELLPLLRCWPWSVAAVGHRGRWCCWSSWCPLDAAVRAALVAASAQRRNGATAQRDEIEARLF</sequence>
<name>A0A2V5IU79_9MICC</name>
<organism evidence="2 3">
    <name type="scientific">Arthrobacter psychrolactophilus</name>
    <dbReference type="NCBI Taxonomy" id="92442"/>
    <lineage>
        <taxon>Bacteria</taxon>
        <taxon>Bacillati</taxon>
        <taxon>Actinomycetota</taxon>
        <taxon>Actinomycetes</taxon>
        <taxon>Micrococcales</taxon>
        <taxon>Micrococcaceae</taxon>
        <taxon>Arthrobacter</taxon>
    </lineage>
</organism>
<keyword evidence="3" id="KW-1185">Reference proteome</keyword>
<dbReference type="AlphaFoldDB" id="A0A2V5IU79"/>
<feature type="transmembrane region" description="Helical" evidence="1">
    <location>
        <begin position="74"/>
        <end position="94"/>
    </location>
</feature>
<proteinExistence type="predicted"/>
<comment type="caution">
    <text evidence="2">The sequence shown here is derived from an EMBL/GenBank/DDBJ whole genome shotgun (WGS) entry which is preliminary data.</text>
</comment>